<feature type="domain" description="WW" evidence="2">
    <location>
        <begin position="13"/>
        <end position="47"/>
    </location>
</feature>
<evidence type="ECO:0000313" key="3">
    <source>
        <dbReference type="EMBL" id="KAK5086152.1"/>
    </source>
</evidence>
<dbReference type="Proteomes" id="UP001345013">
    <property type="component" value="Unassembled WGS sequence"/>
</dbReference>
<dbReference type="InterPro" id="IPR036020">
    <property type="entry name" value="WW_dom_sf"/>
</dbReference>
<reference evidence="3 4" key="1">
    <citation type="submission" date="2023-08" db="EMBL/GenBank/DDBJ databases">
        <title>Black Yeasts Isolated from many extreme environments.</title>
        <authorList>
            <person name="Coleine C."/>
            <person name="Stajich J.E."/>
            <person name="Selbmann L."/>
        </authorList>
    </citation>
    <scope>NUCLEOTIDE SEQUENCE [LARGE SCALE GENOMIC DNA]</scope>
    <source>
        <strain evidence="3 4">CCFEE 5885</strain>
    </source>
</reference>
<dbReference type="EMBL" id="JAVRRG010000099">
    <property type="protein sequence ID" value="KAK5086152.1"/>
    <property type="molecule type" value="Genomic_DNA"/>
</dbReference>
<name>A0ABR0K4D9_9EURO</name>
<dbReference type="PROSITE" id="PS50020">
    <property type="entry name" value="WW_DOMAIN_2"/>
    <property type="match status" value="1"/>
</dbReference>
<accession>A0ABR0K4D9</accession>
<dbReference type="Pfam" id="PF00397">
    <property type="entry name" value="WW"/>
    <property type="match status" value="1"/>
</dbReference>
<dbReference type="Gene3D" id="2.20.70.10">
    <property type="match status" value="1"/>
</dbReference>
<dbReference type="PROSITE" id="PS01159">
    <property type="entry name" value="WW_DOMAIN_1"/>
    <property type="match status" value="1"/>
</dbReference>
<dbReference type="CDD" id="cd00201">
    <property type="entry name" value="WW"/>
    <property type="match status" value="1"/>
</dbReference>
<feature type="region of interest" description="Disordered" evidence="1">
    <location>
        <begin position="47"/>
        <end position="183"/>
    </location>
</feature>
<evidence type="ECO:0000256" key="1">
    <source>
        <dbReference type="SAM" id="MobiDB-lite"/>
    </source>
</evidence>
<dbReference type="SMART" id="SM00456">
    <property type="entry name" value="WW"/>
    <property type="match status" value="1"/>
</dbReference>
<evidence type="ECO:0000313" key="4">
    <source>
        <dbReference type="Proteomes" id="UP001345013"/>
    </source>
</evidence>
<sequence>MSDFAPPTGPPPPQVPEGWKAVWNDQYQEYFYVNLYTKQSTWERPTVPASAGGDMPPSYTSGGHAPLSDTKGHMGSNNPYNTESDEAMARRMQEDERAHGSNHGANNNYYGSGPTPQHGGYSGAPEYAQHETGADRGHKSGGLMGKLKDKLQSSGAGGHHGAGYPQQGYGGHHGGYPAQPMGYGGHHGQPMMGGMGGGMYGQPMRQKRGMGAGRGAALGLGGGLLGGMMLGNAMDGDMGGDDMGGGSDMSDGDMGGDMGDMGDMGGD</sequence>
<keyword evidence="4" id="KW-1185">Reference proteome</keyword>
<feature type="compositionally biased region" description="Basic and acidic residues" evidence="1">
    <location>
        <begin position="128"/>
        <end position="138"/>
    </location>
</feature>
<comment type="caution">
    <text evidence="3">The sequence shown here is derived from an EMBL/GenBank/DDBJ whole genome shotgun (WGS) entry which is preliminary data.</text>
</comment>
<feature type="region of interest" description="Disordered" evidence="1">
    <location>
        <begin position="241"/>
        <end position="267"/>
    </location>
</feature>
<protein>
    <submittedName>
        <fullName evidence="3">WW domain-containing protein wwm1</fullName>
    </submittedName>
</protein>
<gene>
    <name evidence="3" type="primary">WWM1</name>
    <name evidence="3" type="ORF">LTR24_007005</name>
</gene>
<dbReference type="SUPFAM" id="SSF51045">
    <property type="entry name" value="WW domain"/>
    <property type="match status" value="1"/>
</dbReference>
<evidence type="ECO:0000259" key="2">
    <source>
        <dbReference type="PROSITE" id="PS50020"/>
    </source>
</evidence>
<organism evidence="3 4">
    <name type="scientific">Lithohypha guttulata</name>
    <dbReference type="NCBI Taxonomy" id="1690604"/>
    <lineage>
        <taxon>Eukaryota</taxon>
        <taxon>Fungi</taxon>
        <taxon>Dikarya</taxon>
        <taxon>Ascomycota</taxon>
        <taxon>Pezizomycotina</taxon>
        <taxon>Eurotiomycetes</taxon>
        <taxon>Chaetothyriomycetidae</taxon>
        <taxon>Chaetothyriales</taxon>
        <taxon>Trichomeriaceae</taxon>
        <taxon>Lithohypha</taxon>
    </lineage>
</organism>
<feature type="compositionally biased region" description="Basic and acidic residues" evidence="1">
    <location>
        <begin position="87"/>
        <end position="99"/>
    </location>
</feature>
<proteinExistence type="predicted"/>
<dbReference type="InterPro" id="IPR001202">
    <property type="entry name" value="WW_dom"/>
</dbReference>